<feature type="compositionally biased region" description="Polar residues" evidence="1">
    <location>
        <begin position="83"/>
        <end position="101"/>
    </location>
</feature>
<feature type="compositionally biased region" description="Low complexity" evidence="1">
    <location>
        <begin position="215"/>
        <end position="224"/>
    </location>
</feature>
<keyword evidence="3" id="KW-1185">Reference proteome</keyword>
<feature type="compositionally biased region" description="Polar residues" evidence="1">
    <location>
        <begin position="1"/>
        <end position="14"/>
    </location>
</feature>
<evidence type="ECO:0000313" key="3">
    <source>
        <dbReference type="Proteomes" id="UP001140453"/>
    </source>
</evidence>
<gene>
    <name evidence="2" type="ORF">N0V93_000871</name>
</gene>
<feature type="compositionally biased region" description="Polar residues" evidence="1">
    <location>
        <begin position="116"/>
        <end position="129"/>
    </location>
</feature>
<feature type="region of interest" description="Disordered" evidence="1">
    <location>
        <begin position="1"/>
        <end position="32"/>
    </location>
</feature>
<evidence type="ECO:0000313" key="2">
    <source>
        <dbReference type="EMBL" id="KAJ4396650.1"/>
    </source>
</evidence>
<reference evidence="2" key="1">
    <citation type="submission" date="2022-10" db="EMBL/GenBank/DDBJ databases">
        <title>Tapping the CABI collections for fungal endophytes: first genome assemblies for Collariella, Neodidymelliopsis, Ascochyta clinopodiicola, Didymella pomorum, Didymosphaeria variabile, Neocosmospora piperis and Neocucurbitaria cava.</title>
        <authorList>
            <person name="Hill R."/>
        </authorList>
    </citation>
    <scope>NUCLEOTIDE SEQUENCE</scope>
    <source>
        <strain evidence="2">IMI 355082</strain>
    </source>
</reference>
<name>A0A9W9D244_9PEZI</name>
<feature type="region of interest" description="Disordered" evidence="1">
    <location>
        <begin position="160"/>
        <end position="236"/>
    </location>
</feature>
<feature type="compositionally biased region" description="Polar residues" evidence="1">
    <location>
        <begin position="172"/>
        <end position="201"/>
    </location>
</feature>
<organism evidence="2 3">
    <name type="scientific">Gnomoniopsis smithogilvyi</name>
    <dbReference type="NCBI Taxonomy" id="1191159"/>
    <lineage>
        <taxon>Eukaryota</taxon>
        <taxon>Fungi</taxon>
        <taxon>Dikarya</taxon>
        <taxon>Ascomycota</taxon>
        <taxon>Pezizomycotina</taxon>
        <taxon>Sordariomycetes</taxon>
        <taxon>Sordariomycetidae</taxon>
        <taxon>Diaporthales</taxon>
        <taxon>Gnomoniaceae</taxon>
        <taxon>Gnomoniopsis</taxon>
    </lineage>
</organism>
<dbReference type="AlphaFoldDB" id="A0A9W9D244"/>
<comment type="caution">
    <text evidence="2">The sequence shown here is derived from an EMBL/GenBank/DDBJ whole genome shotgun (WGS) entry which is preliminary data.</text>
</comment>
<proteinExistence type="predicted"/>
<sequence>MTTSNDPQSFTKSPSAGLEAPQSDIPNMLSPDEKYNHLEDLLRQTLRLAGEISEELSREDPSRISAARAGYTQTSGECIVLRTTSRTASEPTFQLRRQSSTGKKHRKLRPSDDSEQNSTSPSAASSMQEPFSPGSLAMSLDAIVEGKRSDIPLVENSNFITDRLPESPPLTRVTTSQTHTSARSPPPGSTLSQDSMSESATSAPIPIPGPRRARPPASHRTSSPGLVGSGEGASSPAHRWHVCISPVFLHNEPEMSSSPPRSPIMPAYVRLEAVFPYCFFSSRHTAAHQNGEVPYIVIGKAPVKNEPNPPYMDECDHKIEPSIERSLHDFIEDWEGTVDELGATEERKSFHAL</sequence>
<protein>
    <submittedName>
        <fullName evidence="2">Uncharacterized protein</fullName>
    </submittedName>
</protein>
<feature type="region of interest" description="Disordered" evidence="1">
    <location>
        <begin position="83"/>
        <end position="134"/>
    </location>
</feature>
<dbReference type="Proteomes" id="UP001140453">
    <property type="component" value="Unassembled WGS sequence"/>
</dbReference>
<dbReference type="OrthoDB" id="5238925at2759"/>
<evidence type="ECO:0000256" key="1">
    <source>
        <dbReference type="SAM" id="MobiDB-lite"/>
    </source>
</evidence>
<dbReference type="EMBL" id="JAPEVB010000001">
    <property type="protein sequence ID" value="KAJ4396650.1"/>
    <property type="molecule type" value="Genomic_DNA"/>
</dbReference>
<accession>A0A9W9D244</accession>